<sequence length="75" mass="9160">MSPELHKRWTDSLREAAEVFDACQDEFVEYQAMIREKRHKDGYALVEDTREVMTTMFRVLVEIQWKKRIIHICWD</sequence>
<dbReference type="Proteomes" id="UP000479710">
    <property type="component" value="Unassembled WGS sequence"/>
</dbReference>
<name>A0A6G1C502_9ORYZ</name>
<dbReference type="AlphaFoldDB" id="A0A6G1C502"/>
<accession>A0A6G1C502</accession>
<comment type="caution">
    <text evidence="1">The sequence shown here is derived from an EMBL/GenBank/DDBJ whole genome shotgun (WGS) entry which is preliminary data.</text>
</comment>
<reference evidence="1 2" key="1">
    <citation type="submission" date="2019-11" db="EMBL/GenBank/DDBJ databases">
        <title>Whole genome sequence of Oryza granulata.</title>
        <authorList>
            <person name="Li W."/>
        </authorList>
    </citation>
    <scope>NUCLEOTIDE SEQUENCE [LARGE SCALE GENOMIC DNA]</scope>
    <source>
        <strain evidence="2">cv. Menghai</strain>
        <tissue evidence="1">Leaf</tissue>
    </source>
</reference>
<dbReference type="EMBL" id="SPHZ02000010">
    <property type="protein sequence ID" value="KAF0894894.1"/>
    <property type="molecule type" value="Genomic_DNA"/>
</dbReference>
<protein>
    <submittedName>
        <fullName evidence="1">Uncharacterized protein</fullName>
    </submittedName>
</protein>
<gene>
    <name evidence="1" type="ORF">E2562_004897</name>
</gene>
<evidence type="ECO:0000313" key="2">
    <source>
        <dbReference type="Proteomes" id="UP000479710"/>
    </source>
</evidence>
<organism evidence="1 2">
    <name type="scientific">Oryza meyeriana var. granulata</name>
    <dbReference type="NCBI Taxonomy" id="110450"/>
    <lineage>
        <taxon>Eukaryota</taxon>
        <taxon>Viridiplantae</taxon>
        <taxon>Streptophyta</taxon>
        <taxon>Embryophyta</taxon>
        <taxon>Tracheophyta</taxon>
        <taxon>Spermatophyta</taxon>
        <taxon>Magnoliopsida</taxon>
        <taxon>Liliopsida</taxon>
        <taxon>Poales</taxon>
        <taxon>Poaceae</taxon>
        <taxon>BOP clade</taxon>
        <taxon>Oryzoideae</taxon>
        <taxon>Oryzeae</taxon>
        <taxon>Oryzinae</taxon>
        <taxon>Oryza</taxon>
        <taxon>Oryza meyeriana</taxon>
    </lineage>
</organism>
<evidence type="ECO:0000313" key="1">
    <source>
        <dbReference type="EMBL" id="KAF0894894.1"/>
    </source>
</evidence>
<keyword evidence="2" id="KW-1185">Reference proteome</keyword>
<proteinExistence type="predicted"/>